<evidence type="ECO:0000256" key="6">
    <source>
        <dbReference type="ARBA" id="ARBA00023065"/>
    </source>
</evidence>
<proteinExistence type="inferred from homology"/>
<dbReference type="InterPro" id="IPR046342">
    <property type="entry name" value="CBS_dom_sf"/>
</dbReference>
<dbReference type="InterPro" id="IPR000644">
    <property type="entry name" value="CBS_dom"/>
</dbReference>
<feature type="transmembrane region" description="Helical" evidence="11">
    <location>
        <begin position="242"/>
        <end position="263"/>
    </location>
</feature>
<dbReference type="Proteomes" id="UP001461498">
    <property type="component" value="Unassembled WGS sequence"/>
</dbReference>
<dbReference type="Gene3D" id="1.10.3080.10">
    <property type="entry name" value="Clc chloride channel"/>
    <property type="match status" value="1"/>
</dbReference>
<keyword evidence="7 10" id="KW-0129">CBS domain</keyword>
<evidence type="ECO:0000256" key="2">
    <source>
        <dbReference type="ARBA" id="ARBA00022448"/>
    </source>
</evidence>
<keyword evidence="3 11" id="KW-0812">Transmembrane</keyword>
<evidence type="ECO:0000256" key="4">
    <source>
        <dbReference type="ARBA" id="ARBA00022737"/>
    </source>
</evidence>
<keyword evidence="14" id="KW-1185">Reference proteome</keyword>
<feature type="transmembrane region" description="Helical" evidence="11">
    <location>
        <begin position="78"/>
        <end position="99"/>
    </location>
</feature>
<dbReference type="CDD" id="cd04591">
    <property type="entry name" value="CBS_pair_voltage-gated_CLC_euk_bac"/>
    <property type="match status" value="1"/>
</dbReference>
<dbReference type="PANTHER" id="PTHR11689:SF136">
    <property type="entry name" value="H(+)_CL(-) EXCHANGE TRANSPORTER 7"/>
    <property type="match status" value="1"/>
</dbReference>
<feature type="transmembrane region" description="Helical" evidence="11">
    <location>
        <begin position="275"/>
        <end position="297"/>
    </location>
</feature>
<feature type="domain" description="CBS" evidence="12">
    <location>
        <begin position="692"/>
        <end position="750"/>
    </location>
</feature>
<protein>
    <recommendedName>
        <fullName evidence="11">Chloride channel protein</fullName>
    </recommendedName>
</protein>
<evidence type="ECO:0000256" key="9">
    <source>
        <dbReference type="ARBA" id="ARBA00023214"/>
    </source>
</evidence>
<keyword evidence="2 11" id="KW-0813">Transport</keyword>
<evidence type="ECO:0000256" key="11">
    <source>
        <dbReference type="RuleBase" id="RU361221"/>
    </source>
</evidence>
<dbReference type="Pfam" id="PF00654">
    <property type="entry name" value="Voltage_CLC"/>
    <property type="match status" value="1"/>
</dbReference>
<keyword evidence="9 11" id="KW-0868">Chloride</keyword>
<evidence type="ECO:0000256" key="8">
    <source>
        <dbReference type="ARBA" id="ARBA00023136"/>
    </source>
</evidence>
<evidence type="ECO:0000256" key="10">
    <source>
        <dbReference type="PROSITE-ProRule" id="PRU00703"/>
    </source>
</evidence>
<dbReference type="EMBL" id="JAPXFL010000010">
    <property type="protein sequence ID" value="KAK9500275.1"/>
    <property type="molecule type" value="Genomic_DNA"/>
</dbReference>
<dbReference type="SUPFAM" id="SSF54631">
    <property type="entry name" value="CBS-domain pair"/>
    <property type="match status" value="1"/>
</dbReference>
<dbReference type="InterPro" id="IPR051280">
    <property type="entry name" value="Cl-channel/antiporter"/>
</dbReference>
<dbReference type="InterPro" id="IPR001807">
    <property type="entry name" value="ClC"/>
</dbReference>
<evidence type="ECO:0000256" key="7">
    <source>
        <dbReference type="ARBA" id="ARBA00023122"/>
    </source>
</evidence>
<comment type="caution">
    <text evidence="13">The sequence shown here is derived from an EMBL/GenBank/DDBJ whole genome shotgun (WGS) entry which is preliminary data.</text>
</comment>
<dbReference type="PRINTS" id="PR00762">
    <property type="entry name" value="CLCHANNEL"/>
</dbReference>
<organism evidence="13 14">
    <name type="scientific">Rhynocoris fuscipes</name>
    <dbReference type="NCBI Taxonomy" id="488301"/>
    <lineage>
        <taxon>Eukaryota</taxon>
        <taxon>Metazoa</taxon>
        <taxon>Ecdysozoa</taxon>
        <taxon>Arthropoda</taxon>
        <taxon>Hexapoda</taxon>
        <taxon>Insecta</taxon>
        <taxon>Pterygota</taxon>
        <taxon>Neoptera</taxon>
        <taxon>Paraneoptera</taxon>
        <taxon>Hemiptera</taxon>
        <taxon>Heteroptera</taxon>
        <taxon>Panheteroptera</taxon>
        <taxon>Cimicomorpha</taxon>
        <taxon>Reduviidae</taxon>
        <taxon>Harpactorinae</taxon>
        <taxon>Harpactorini</taxon>
        <taxon>Rhynocoris</taxon>
    </lineage>
</organism>
<name>A0AAW1CS12_9HEMI</name>
<keyword evidence="5 11" id="KW-1133">Transmembrane helix</keyword>
<dbReference type="Pfam" id="PF00571">
    <property type="entry name" value="CBS"/>
    <property type="match status" value="2"/>
</dbReference>
<dbReference type="SMART" id="SM00116">
    <property type="entry name" value="CBS"/>
    <property type="match status" value="2"/>
</dbReference>
<gene>
    <name evidence="13" type="ORF">O3M35_001564</name>
</gene>
<evidence type="ECO:0000256" key="3">
    <source>
        <dbReference type="ARBA" id="ARBA00022692"/>
    </source>
</evidence>
<dbReference type="Gene3D" id="3.10.580.10">
    <property type="entry name" value="CBS-domain"/>
    <property type="match status" value="1"/>
</dbReference>
<keyword evidence="8 11" id="KW-0472">Membrane</keyword>
<feature type="transmembrane region" description="Helical" evidence="11">
    <location>
        <begin position="318"/>
        <end position="342"/>
    </location>
</feature>
<evidence type="ECO:0000256" key="1">
    <source>
        <dbReference type="ARBA" id="ARBA00004141"/>
    </source>
</evidence>
<dbReference type="SUPFAM" id="SSF81340">
    <property type="entry name" value="Clc chloride channel"/>
    <property type="match status" value="1"/>
</dbReference>
<evidence type="ECO:0000256" key="5">
    <source>
        <dbReference type="ARBA" id="ARBA00022989"/>
    </source>
</evidence>
<feature type="domain" description="CBS" evidence="12">
    <location>
        <begin position="583"/>
        <end position="651"/>
    </location>
</feature>
<sequence length="758" mass="84099">MLGFTWFCPVPRISPCLRRYAPHMRRESRVVVHENAKYEKVLSNYESLDYDTVEDEVTYLEELKLGPSIAVKVAIERFIVIIIVGILSGICGSLLEVSVKQIIKAKILFLKEQFRSYQGLHFLHQAVLFMFWYSSCLVPALLATLVVLYWEPAATGGGTPAIIGYLNGVSVPRIVKLKVLFVKMCSVFLILTAGFAVGKEGPLIHAGVILGGSTPMMHIPFTDISIFRSLRNDRERRDMASAGIASGLTAAFSTPIGGVIMAIEEGLTYCTVHLTYRILFCALVTAITGFIIAASFVRGCIGCVDIDPLRFLAIEEKFIRFDIGEIPLFILIGALGGILGSIWNCLEMQMTHIRLKFIKTRYVKLLDTAILATLTCTLSFLFIKFMKNCRKPSGEGEPEHLLQLHCPKGQYATAGLFFFQSAEEVMEVLLNIEGFFGIIPLLSFTCYYFILSAISMGGCYSAGIFVPNLILGGAWGRFFGEFIVYMFPSTKGWCHPQKFAFLGAGAQLCGTTRICFSLGILMFESSGSLDFGLPIFVTLITTKFVADVLTHPIYHAECLMKGIPLLDKSPPAFVSWIPLKDIMSRDVEVLPKITTVDKVLEILQRNNHNGFPIVEPKLQSTEMGIKSQGLLLGLILRSKLTAILKHQLYKLSPVEDTVWKLLRKESGISTKLSDVQVPEEDGNMLINLALFMNKSPMFVHMGTSLTTGYNIMSTLAVRHLVIVNSSLEVVGILTRKDISVYKTVTTLCTVETRRVSLV</sequence>
<feature type="transmembrane region" description="Helical" evidence="11">
    <location>
        <begin position="462"/>
        <end position="487"/>
    </location>
</feature>
<evidence type="ECO:0000313" key="13">
    <source>
        <dbReference type="EMBL" id="KAK9500275.1"/>
    </source>
</evidence>
<feature type="transmembrane region" description="Helical" evidence="11">
    <location>
        <begin position="362"/>
        <end position="383"/>
    </location>
</feature>
<feature type="transmembrane region" description="Helical" evidence="11">
    <location>
        <begin position="120"/>
        <end position="142"/>
    </location>
</feature>
<feature type="transmembrane region" description="Helical" evidence="11">
    <location>
        <begin position="148"/>
        <end position="167"/>
    </location>
</feature>
<accession>A0AAW1CS12</accession>
<dbReference type="GO" id="GO:0005254">
    <property type="term" value="F:chloride channel activity"/>
    <property type="evidence" value="ECO:0007669"/>
    <property type="project" value="UniProtKB-UniRule"/>
</dbReference>
<dbReference type="AlphaFoldDB" id="A0AAW1CS12"/>
<comment type="similarity">
    <text evidence="11">Belongs to the chloride channel (TC 2.A.49) family.</text>
</comment>
<dbReference type="PANTHER" id="PTHR11689">
    <property type="entry name" value="CHLORIDE CHANNEL PROTEIN CLC FAMILY MEMBER"/>
    <property type="match status" value="1"/>
</dbReference>
<keyword evidence="6 11" id="KW-0406">Ion transport</keyword>
<comment type="subcellular location">
    <subcellularLocation>
        <location evidence="1 11">Membrane</location>
        <topology evidence="1 11">Multi-pass membrane protein</topology>
    </subcellularLocation>
</comment>
<evidence type="ECO:0000259" key="12">
    <source>
        <dbReference type="PROSITE" id="PS51371"/>
    </source>
</evidence>
<dbReference type="GO" id="GO:0005765">
    <property type="term" value="C:lysosomal membrane"/>
    <property type="evidence" value="ECO:0007669"/>
    <property type="project" value="TreeGrafter"/>
</dbReference>
<comment type="caution">
    <text evidence="11">Lacks conserved residue(s) required for the propagation of feature annotation.</text>
</comment>
<evidence type="ECO:0000313" key="14">
    <source>
        <dbReference type="Proteomes" id="UP001461498"/>
    </source>
</evidence>
<dbReference type="PROSITE" id="PS51371">
    <property type="entry name" value="CBS"/>
    <property type="match status" value="2"/>
</dbReference>
<keyword evidence="4" id="KW-0677">Repeat</keyword>
<dbReference type="InterPro" id="IPR014743">
    <property type="entry name" value="Cl-channel_core"/>
</dbReference>
<feature type="transmembrane region" description="Helical" evidence="11">
    <location>
        <begin position="428"/>
        <end position="450"/>
    </location>
</feature>
<reference evidence="13 14" key="1">
    <citation type="submission" date="2022-12" db="EMBL/GenBank/DDBJ databases">
        <title>Chromosome-level genome assembly of true bugs.</title>
        <authorList>
            <person name="Ma L."/>
            <person name="Li H."/>
        </authorList>
    </citation>
    <scope>NUCLEOTIDE SEQUENCE [LARGE SCALE GENOMIC DNA]</scope>
    <source>
        <strain evidence="13">Lab_2022b</strain>
    </source>
</reference>